<evidence type="ECO:0000313" key="2">
    <source>
        <dbReference type="EMBL" id="AGY56636.1"/>
    </source>
</evidence>
<dbReference type="OrthoDB" id="8019047at2"/>
<dbReference type="RefSeq" id="WP_023171657.1">
    <property type="nucleotide sequence ID" value="NC_022600.1"/>
</dbReference>
<dbReference type="AlphaFoldDB" id="U5QCN2"/>
<dbReference type="KEGG" id="glj:GKIL_0389"/>
<accession>U5QCN2</accession>
<feature type="compositionally biased region" description="Acidic residues" evidence="1">
    <location>
        <begin position="158"/>
        <end position="169"/>
    </location>
</feature>
<sequence>MSRPPIDPQLLAIIRGEYESGNFSYAQLAQAHGIGARTIERYARRGGWANTKQRLRGEVATRLTEALDSRAVQRAVDDALDGLALHDQLLATLLPHLEAAKPKSLEGLTASILQVLGSREALLEGRKNTSQGEQPGLELVLITPPTRSENEDGATQNENDENDKDEAAA</sequence>
<dbReference type="HOGENOM" id="CLU_1576268_0_0_3"/>
<gene>
    <name evidence="2" type="ORF">GKIL_0389</name>
</gene>
<keyword evidence="3" id="KW-1185">Reference proteome</keyword>
<evidence type="ECO:0000313" key="3">
    <source>
        <dbReference type="Proteomes" id="UP000017396"/>
    </source>
</evidence>
<protein>
    <submittedName>
        <fullName evidence="2">Uncharacterized protein</fullName>
    </submittedName>
</protein>
<dbReference type="Proteomes" id="UP000017396">
    <property type="component" value="Chromosome"/>
</dbReference>
<dbReference type="STRING" id="1183438.GKIL_0389"/>
<evidence type="ECO:0000256" key="1">
    <source>
        <dbReference type="SAM" id="MobiDB-lite"/>
    </source>
</evidence>
<organism evidence="2 3">
    <name type="scientific">Gloeobacter kilaueensis (strain ATCC BAA-2537 / CCAP 1431/1 / ULC 316 / JS1)</name>
    <dbReference type="NCBI Taxonomy" id="1183438"/>
    <lineage>
        <taxon>Bacteria</taxon>
        <taxon>Bacillati</taxon>
        <taxon>Cyanobacteriota</taxon>
        <taxon>Cyanophyceae</taxon>
        <taxon>Gloeobacterales</taxon>
        <taxon>Gloeobacteraceae</taxon>
        <taxon>Gloeobacter</taxon>
    </lineage>
</organism>
<dbReference type="EMBL" id="CP003587">
    <property type="protein sequence ID" value="AGY56636.1"/>
    <property type="molecule type" value="Genomic_DNA"/>
</dbReference>
<feature type="region of interest" description="Disordered" evidence="1">
    <location>
        <begin position="126"/>
        <end position="169"/>
    </location>
</feature>
<proteinExistence type="predicted"/>
<reference evidence="2 3" key="1">
    <citation type="journal article" date="2013" name="PLoS ONE">
        <title>Cultivation and Complete Genome Sequencing of Gloeobacter kilaueensis sp. nov., from a Lava Cave in Kilauea Caldera, Hawai'i.</title>
        <authorList>
            <person name="Saw J.H."/>
            <person name="Schatz M."/>
            <person name="Brown M.V."/>
            <person name="Kunkel D.D."/>
            <person name="Foster J.S."/>
            <person name="Shick H."/>
            <person name="Christensen S."/>
            <person name="Hou S."/>
            <person name="Wan X."/>
            <person name="Donachie S.P."/>
        </authorList>
    </citation>
    <scope>NUCLEOTIDE SEQUENCE [LARGE SCALE GENOMIC DNA]</scope>
    <source>
        <strain evidence="3">JS</strain>
    </source>
</reference>
<name>U5QCN2_GLOK1</name>